<evidence type="ECO:0000313" key="3">
    <source>
        <dbReference type="Proteomes" id="UP001501094"/>
    </source>
</evidence>
<dbReference type="EMBL" id="BAAANL010000003">
    <property type="protein sequence ID" value="GAA1858777.1"/>
    <property type="molecule type" value="Genomic_DNA"/>
</dbReference>
<comment type="caution">
    <text evidence="2">The sequence shown here is derived from an EMBL/GenBank/DDBJ whole genome shotgun (WGS) entry which is preliminary data.</text>
</comment>
<accession>A0ABN2N9D3</accession>
<evidence type="ECO:0000256" key="1">
    <source>
        <dbReference type="SAM" id="Phobius"/>
    </source>
</evidence>
<dbReference type="Proteomes" id="UP001501094">
    <property type="component" value="Unassembled WGS sequence"/>
</dbReference>
<keyword evidence="1" id="KW-1133">Transmembrane helix</keyword>
<reference evidence="2 3" key="1">
    <citation type="journal article" date="2019" name="Int. J. Syst. Evol. Microbiol.">
        <title>The Global Catalogue of Microorganisms (GCM) 10K type strain sequencing project: providing services to taxonomists for standard genome sequencing and annotation.</title>
        <authorList>
            <consortium name="The Broad Institute Genomics Platform"/>
            <consortium name="The Broad Institute Genome Sequencing Center for Infectious Disease"/>
            <person name="Wu L."/>
            <person name="Ma J."/>
        </authorList>
    </citation>
    <scope>NUCLEOTIDE SEQUENCE [LARGE SCALE GENOMIC DNA]</scope>
    <source>
        <strain evidence="2 3">JCM 14326</strain>
    </source>
</reference>
<gene>
    <name evidence="2" type="ORF">GCM10009751_15280</name>
</gene>
<keyword evidence="1" id="KW-0812">Transmembrane</keyword>
<organism evidence="2 3">
    <name type="scientific">Myceligenerans crystallogenes</name>
    <dbReference type="NCBI Taxonomy" id="316335"/>
    <lineage>
        <taxon>Bacteria</taxon>
        <taxon>Bacillati</taxon>
        <taxon>Actinomycetota</taxon>
        <taxon>Actinomycetes</taxon>
        <taxon>Micrococcales</taxon>
        <taxon>Promicromonosporaceae</taxon>
        <taxon>Myceligenerans</taxon>
    </lineage>
</organism>
<evidence type="ECO:0000313" key="2">
    <source>
        <dbReference type="EMBL" id="GAA1858777.1"/>
    </source>
</evidence>
<proteinExistence type="predicted"/>
<feature type="transmembrane region" description="Helical" evidence="1">
    <location>
        <begin position="46"/>
        <end position="63"/>
    </location>
</feature>
<keyword evidence="1" id="KW-0472">Membrane</keyword>
<keyword evidence="3" id="KW-1185">Reference proteome</keyword>
<sequence length="75" mass="8052">MSYIQSVVLTPEPADPLKSSLQTLDQPVGGAGTAAWVVVTAARGPAAAATMPTATAVILWRVLMMTRFRRWKSPR</sequence>
<name>A0ABN2N9D3_9MICO</name>
<protein>
    <submittedName>
        <fullName evidence="2">Uncharacterized protein</fullName>
    </submittedName>
</protein>